<dbReference type="OrthoDB" id="1191296at2"/>
<feature type="compositionally biased region" description="Basic and acidic residues" evidence="1">
    <location>
        <begin position="1121"/>
        <end position="1139"/>
    </location>
</feature>
<dbReference type="InterPro" id="IPR022385">
    <property type="entry name" value="Rhs_assc_core"/>
</dbReference>
<dbReference type="AlphaFoldDB" id="A0A2D1U8U9"/>
<dbReference type="RefSeq" id="WP_099439924.1">
    <property type="nucleotide sequence ID" value="NZ_CP024091.1"/>
</dbReference>
<reference evidence="3 4" key="1">
    <citation type="submission" date="2017-10" db="EMBL/GenBank/DDBJ databases">
        <title>Whole genome of Pedobacter ginsengisoli T01R-27 isolated from tomato rhizosphere.</title>
        <authorList>
            <person name="Weon H.-Y."/>
            <person name="Lee S.A."/>
            <person name="Sang M.K."/>
            <person name="Song J."/>
        </authorList>
    </citation>
    <scope>NUCLEOTIDE SEQUENCE [LARGE SCALE GENOMIC DNA]</scope>
    <source>
        <strain evidence="3 4">T01R-27</strain>
    </source>
</reference>
<dbReference type="InterPro" id="IPR050708">
    <property type="entry name" value="T6SS_VgrG/RHS"/>
</dbReference>
<gene>
    <name evidence="3" type="ORF">CPT03_16860</name>
</gene>
<dbReference type="NCBIfam" id="TIGR03696">
    <property type="entry name" value="Rhs_assc_core"/>
    <property type="match status" value="1"/>
</dbReference>
<dbReference type="InterPro" id="IPR045619">
    <property type="entry name" value="DUF6443"/>
</dbReference>
<evidence type="ECO:0000259" key="2">
    <source>
        <dbReference type="Pfam" id="PF20041"/>
    </source>
</evidence>
<dbReference type="Proteomes" id="UP000223749">
    <property type="component" value="Chromosome"/>
</dbReference>
<dbReference type="PANTHER" id="PTHR32305">
    <property type="match status" value="1"/>
</dbReference>
<dbReference type="PANTHER" id="PTHR32305:SF15">
    <property type="entry name" value="PROTEIN RHSA-RELATED"/>
    <property type="match status" value="1"/>
</dbReference>
<evidence type="ECO:0000313" key="4">
    <source>
        <dbReference type="Proteomes" id="UP000223749"/>
    </source>
</evidence>
<evidence type="ECO:0000313" key="3">
    <source>
        <dbReference type="EMBL" id="ATP58016.1"/>
    </source>
</evidence>
<name>A0A2D1U8U9_9SPHI</name>
<feature type="domain" description="DUF6443" evidence="2">
    <location>
        <begin position="101"/>
        <end position="237"/>
    </location>
</feature>
<dbReference type="KEGG" id="pgs:CPT03_16860"/>
<organism evidence="3 4">
    <name type="scientific">Pedobacter ginsengisoli</name>
    <dbReference type="NCBI Taxonomy" id="363852"/>
    <lineage>
        <taxon>Bacteria</taxon>
        <taxon>Pseudomonadati</taxon>
        <taxon>Bacteroidota</taxon>
        <taxon>Sphingobacteriia</taxon>
        <taxon>Sphingobacteriales</taxon>
        <taxon>Sphingobacteriaceae</taxon>
        <taxon>Pedobacter</taxon>
    </lineage>
</organism>
<dbReference type="Pfam" id="PF20041">
    <property type="entry name" value="DUF6443"/>
    <property type="match status" value="1"/>
</dbReference>
<evidence type="ECO:0000256" key="1">
    <source>
        <dbReference type="SAM" id="MobiDB-lite"/>
    </source>
</evidence>
<feature type="compositionally biased region" description="Basic residues" evidence="1">
    <location>
        <begin position="1143"/>
        <end position="1153"/>
    </location>
</feature>
<feature type="region of interest" description="Disordered" evidence="1">
    <location>
        <begin position="1110"/>
        <end position="1159"/>
    </location>
</feature>
<sequence>MNNRISALWSLSVIILVQLFGISRLNAQHLTFGTYTGQSEITASGSITFTNGFTVPAGSDFRAYISSSANCVPLASLASANQNYVISNTVKRSGITLTSQVDVVNLTVCELNQSIQYFDGLGRLLQTVTVKGSPSLKDIVQPISYDAFGREATKYLPYADPGTANGSYKTNALTAGAGVLAFYNPAGSSGTQQANGMVRTVYPYSQTVFEASPLNRVLEQGAPGLPWQPAATRTTTGRTVVSDYGSNVGSGAESVKLWVVTSNGASCGTNVYAAGKLYKSITKDENWTTGKIGTVEEYKDFEGRVVLKRIWETESVSLSTYYVYDDLGNLRYVIPPAVTATTFTEADAVFSQYIYGYKYDGRQRLVEKKVPGKGWEYMIYNKLDQVVFSQDAVQRGKANQDWTLTKYDAFGRVIITAIHNYGTTANTSYRVALQGLVDTLAVTKPELWENKIATGIGYTLDRTYPVNGPSGNILSIKYYDDYAAPGVPAAYNQSGNAAYSKKLKGLPTASKVNVLGTAEMLWTVNYYDEEARVIKTYKQHYQSGAANPANYDEISNTYNFAGELLNSIREHRNGSTVTTIASTYEYDHMGRKKLVKERINADPEVVLSRLNYNEVGQLLKKELHSTDNGSTFLQNSTYAYNERGWQKTSTSTQFSTLLKYEDGTTPQYNGNISNQNWGAAASLPNVYTYSYDKLNRLLNGTSTGVVMSEVLTYDVMGNIKTMNRDAGGIGTYNYTGNQLTSITGGTLATGSYAYNANGNATTDGRTGVVLTYNLLNLPSTATKTGLALSYTYDASGNKLRKVNTAVPGTTRHYVDGIEYNGNTIEIIQTEEGLARNNSGTYSYEYNLTDHLGNVRYSFNKHPTLALQRIQADNYYAFGQRKSILAGTNKYLYNGKEIQDELSGQYDYGARFYDPVIGRWTTIDPLVELNQENTSPYIYVLNNPILLTDPDGRFPDGPGDDLWDGIKQGFTGYFGGIKQAVLNPVETVKSQFTTEAITNNLLNTATFGTYGMAKEAITVSSTAAKGDLTALGKAIGSKAAEGLVVGATEGAGRVLGAVTKVASKEGSVFGKSPFIPKDAEGATIKTVKTKAGNTKIDAEGRGVSHTQLREDASGNYAQRTTFDAKGRKRSDTHFTTHGESGKSSPHKHTYYKNGKRSEGL</sequence>
<accession>A0A2D1U8U9</accession>
<proteinExistence type="predicted"/>
<dbReference type="EMBL" id="CP024091">
    <property type="protein sequence ID" value="ATP58016.1"/>
    <property type="molecule type" value="Genomic_DNA"/>
</dbReference>
<protein>
    <submittedName>
        <fullName evidence="3">Sugar-binding protein</fullName>
    </submittedName>
</protein>
<keyword evidence="4" id="KW-1185">Reference proteome</keyword>
<dbReference type="Gene3D" id="2.180.10.10">
    <property type="entry name" value="RHS repeat-associated core"/>
    <property type="match status" value="1"/>
</dbReference>